<dbReference type="GO" id="GO:0016020">
    <property type="term" value="C:membrane"/>
    <property type="evidence" value="ECO:0007669"/>
    <property type="project" value="InterPro"/>
</dbReference>
<keyword evidence="4" id="KW-0150">Chloroplast</keyword>
<dbReference type="GO" id="GO:0030076">
    <property type="term" value="C:light-harvesting complex"/>
    <property type="evidence" value="ECO:0007669"/>
    <property type="project" value="UniProtKB-KW"/>
</dbReference>
<feature type="binding site" evidence="11">
    <location>
        <position position="82"/>
    </location>
    <ligand>
        <name>chlorophyll a</name>
        <dbReference type="ChEBI" id="CHEBI:58416"/>
        <label>2</label>
        <note>axial binding residue</note>
    </ligand>
    <ligandPart>
        <name>Mg</name>
        <dbReference type="ChEBI" id="CHEBI:25107"/>
    </ligandPart>
</feature>
<evidence type="ECO:0000256" key="8">
    <source>
        <dbReference type="PIRSR" id="PIRSR601344-1"/>
    </source>
</evidence>
<dbReference type="EMBL" id="LC508710">
    <property type="protein sequence ID" value="BBO94011.1"/>
    <property type="molecule type" value="Genomic_DNA"/>
</dbReference>
<dbReference type="Gene3D" id="1.10.3460.10">
    <property type="entry name" value="Chlorophyll a/b binding protein domain"/>
    <property type="match status" value="1"/>
</dbReference>
<keyword evidence="8" id="KW-0157">Chromophore</keyword>
<evidence type="ECO:0000256" key="5">
    <source>
        <dbReference type="ARBA" id="ARBA00022531"/>
    </source>
</evidence>
<feature type="binding site" evidence="8">
    <location>
        <position position="67"/>
    </location>
    <ligand>
        <name>chlorophyll a</name>
        <dbReference type="ChEBI" id="CHEBI:58416"/>
        <label>1</label>
    </ligand>
</feature>
<sequence length="206" mass="22184">MVKSVVSVLSLLAASASAFAPVVVSNQKTVVSSALHAEMSKAVPFVKAPANTAGYVGDVGFDPLGFSDYFDMKWLRESEIKHGRASMLACLGFVVQEYITIPGYTHVDDSNLAPQAVGVSAMLQIVLWMGVLEFWTNKGNVTMETMFSSPDRIPGNLGFDPMGLSVGKSQAEKDEMALKEIKNGRLAMLAIGGMIHHNWVTGEPLF</sequence>
<feature type="binding site" description="axial binding residue" evidence="8">
    <location>
        <position position="117"/>
    </location>
    <ligand>
        <name>chlorophyll b</name>
        <dbReference type="ChEBI" id="CHEBI:61721"/>
        <label>1</label>
    </ligand>
    <ligandPart>
        <name>Mg</name>
        <dbReference type="ChEBI" id="CHEBI:25107"/>
    </ligandPart>
</feature>
<protein>
    <submittedName>
        <fullName evidence="10">Fucoxanthin chlorophyll a/c protein 5</fullName>
    </submittedName>
</protein>
<dbReference type="PANTHER" id="PTHR21649">
    <property type="entry name" value="CHLOROPHYLL A/B BINDING PROTEIN"/>
    <property type="match status" value="1"/>
</dbReference>
<evidence type="ECO:0000256" key="9">
    <source>
        <dbReference type="SAM" id="SignalP"/>
    </source>
</evidence>
<evidence type="ECO:0000256" key="4">
    <source>
        <dbReference type="ARBA" id="ARBA00022528"/>
    </source>
</evidence>
<feature type="binding site" evidence="11">
    <location>
        <position position="157"/>
    </location>
    <ligand>
        <name>chlorophyll a</name>
        <dbReference type="ChEBI" id="CHEBI:58416"/>
        <label>3</label>
    </ligand>
</feature>
<keyword evidence="7" id="KW-0437">Light-harvesting polypeptide</keyword>
<feature type="binding site" evidence="8">
    <location>
        <position position="82"/>
    </location>
    <ligand>
        <name>chlorophyll a</name>
        <dbReference type="ChEBI" id="CHEBI:58416"/>
        <label>1</label>
    </ligand>
</feature>
<evidence type="ECO:0000313" key="10">
    <source>
        <dbReference type="EMBL" id="BBO94011.1"/>
    </source>
</evidence>
<name>A0A6J4B7P2_9STRA</name>
<dbReference type="SMR" id="A0A6J4B7P2"/>
<feature type="binding site" evidence="11">
    <location>
        <position position="185"/>
    </location>
    <ligand>
        <name>chlorophyll a</name>
        <dbReference type="ChEBI" id="CHEBI:58416"/>
        <label>1</label>
    </ligand>
</feature>
<comment type="subcellular location">
    <subcellularLocation>
        <location evidence="2">Plastid</location>
        <location evidence="2">Chloroplast</location>
    </subcellularLocation>
</comment>
<keyword evidence="11" id="KW-0002">3D-structure</keyword>
<feature type="binding site" evidence="11">
    <location>
        <position position="59"/>
    </location>
    <ligand>
        <name>chlorophyll a</name>
        <dbReference type="ChEBI" id="CHEBI:58416"/>
        <label>1</label>
    </ligand>
</feature>
<reference evidence="10" key="1">
    <citation type="submission" date="2019-11" db="EMBL/GenBank/DDBJ databases">
        <title>Structure of photosystem I - light-harvesting supercomplex from a red-lineage diatom.</title>
        <authorList>
            <person name="Nagao R."/>
            <person name="Kato K."/>
            <person name="Ifuku K."/>
            <person name="Suzuki K."/>
            <person name="Kumazawa M."/>
            <person name="Uchiyama I."/>
            <person name="Kashino Y."/>
            <person name="Dohmae N."/>
            <person name="Akimoto S."/>
            <person name="Shen J.-R."/>
            <person name="Miyazaki N."/>
            <person name="Akita F."/>
        </authorList>
    </citation>
    <scope>NUCLEOTIDE SEQUENCE</scope>
    <source>
        <strain evidence="10">UTEX LB2658</strain>
    </source>
</reference>
<feature type="binding site" evidence="11">
    <location>
        <position position="159"/>
    </location>
    <ligand>
        <name>chlorophyll a</name>
        <dbReference type="ChEBI" id="CHEBI:58416"/>
        <label>3</label>
    </ligand>
</feature>
<feature type="binding site" evidence="8">
    <location>
        <position position="185"/>
    </location>
    <ligand>
        <name>chlorophyll b</name>
        <dbReference type="ChEBI" id="CHEBI:61721"/>
        <label>2</label>
    </ligand>
</feature>
<comment type="similarity">
    <text evidence="3">Belongs to the fucoxanthin chlorophyll protein family.</text>
</comment>
<evidence type="ECO:0000256" key="1">
    <source>
        <dbReference type="ARBA" id="ARBA00004022"/>
    </source>
</evidence>
<feature type="binding site" evidence="11">
    <location>
        <position position="76"/>
    </location>
    <ligand>
        <name>chlorophyll a</name>
        <dbReference type="ChEBI" id="CHEBI:58416"/>
        <label>1</label>
    </ligand>
</feature>
<dbReference type="AlphaFoldDB" id="A0A6J4B7P2"/>
<keyword evidence="6" id="KW-0934">Plastid</keyword>
<reference evidence="11" key="2">
    <citation type="journal article" date="2020" name="Nat. Commun.">
        <title>Structural basis for energy transfer in a huge diatom PSI-FCPI supercomplex.</title>
        <authorList>
            <person name="Xu C."/>
            <person name="Pi X."/>
            <person name="Huang Y."/>
            <person name="Han G."/>
            <person name="Chen X."/>
            <person name="Qin X."/>
            <person name="Huang G."/>
            <person name="Zhao S."/>
            <person name="Yang Y."/>
            <person name="Kuang T."/>
            <person name="Wang W."/>
            <person name="Sui S.F."/>
            <person name="Shen J.R."/>
        </authorList>
    </citation>
    <scope>STRUCTURE BY ELECTRON MICROSCOPY (2.38 ANGSTROMS) OF 38-205 IN COMPLEX WITH CHLOROPHYLL A</scope>
</reference>
<keyword evidence="9" id="KW-0732">Signal</keyword>
<feature type="binding site" description="axial binding residue" evidence="8">
    <location>
        <position position="84"/>
    </location>
    <ligand>
        <name>chlorophyll b</name>
        <dbReference type="ChEBI" id="CHEBI:61721"/>
        <label>1</label>
    </ligand>
    <ligandPart>
        <name>Mg</name>
        <dbReference type="ChEBI" id="CHEBI:25107"/>
    </ligandPart>
</feature>
<dbReference type="InterPro" id="IPR022796">
    <property type="entry name" value="Chloroa_b-bind"/>
</dbReference>
<dbReference type="GO" id="GO:0016168">
    <property type="term" value="F:chlorophyll binding"/>
    <property type="evidence" value="ECO:0007669"/>
    <property type="project" value="UniProtKB-KW"/>
</dbReference>
<feature type="binding site" evidence="11">
    <location>
        <position position="74"/>
    </location>
    <ligand>
        <name>chlorophyll a</name>
        <dbReference type="ChEBI" id="CHEBI:58416"/>
        <label>2</label>
    </ligand>
</feature>
<feature type="binding site" evidence="11">
    <location>
        <position position="180"/>
    </location>
    <ligand>
        <name>chlorophyll a</name>
        <dbReference type="ChEBI" id="CHEBI:58416"/>
        <label>3</label>
    </ligand>
</feature>
<feature type="binding site" evidence="11">
    <location>
        <position position="61"/>
    </location>
    <ligand>
        <name>chlorophyll a</name>
        <dbReference type="ChEBI" id="CHEBI:58416"/>
        <label>1</label>
    </ligand>
</feature>
<dbReference type="PDB" id="6LY5">
    <property type="method" value="EM"/>
    <property type="resolution" value="2.38 A"/>
    <property type="chains" value="A=38-205"/>
</dbReference>
<feature type="binding site" evidence="8">
    <location>
        <position position="179"/>
    </location>
    <ligand>
        <name>chlorophyll a</name>
        <dbReference type="ChEBI" id="CHEBI:58416"/>
        <label>1</label>
    </ligand>
</feature>
<accession>A0A6J4B7P2</accession>
<evidence type="ECO:0000256" key="3">
    <source>
        <dbReference type="ARBA" id="ARBA00005933"/>
    </source>
</evidence>
<keyword evidence="5" id="KW-0602">Photosynthesis</keyword>
<organism evidence="10">
    <name type="scientific">Chaetoceros neogracilis</name>
    <dbReference type="NCBI Taxonomy" id="240364"/>
    <lineage>
        <taxon>Eukaryota</taxon>
        <taxon>Sar</taxon>
        <taxon>Stramenopiles</taxon>
        <taxon>Ochrophyta</taxon>
        <taxon>Bacillariophyta</taxon>
        <taxon>Coscinodiscophyceae</taxon>
        <taxon>Chaetocerotophycidae</taxon>
        <taxon>Chaetocerotales</taxon>
        <taxon>Chaetocerotaceae</taxon>
        <taxon>Chaetoceros</taxon>
    </lineage>
</organism>
<evidence type="ECO:0000256" key="7">
    <source>
        <dbReference type="ARBA" id="ARBA00023243"/>
    </source>
</evidence>
<feature type="chain" id="PRO_5026935336" evidence="9">
    <location>
        <begin position="19"/>
        <end position="206"/>
    </location>
</feature>
<evidence type="ECO:0000256" key="2">
    <source>
        <dbReference type="ARBA" id="ARBA00004229"/>
    </source>
</evidence>
<feature type="binding site" evidence="8">
    <location>
        <position position="183"/>
    </location>
    <ligand>
        <name>chlorophyll a</name>
        <dbReference type="ChEBI" id="CHEBI:58416"/>
        <label>1</label>
    </ligand>
</feature>
<dbReference type="GO" id="GO:0009507">
    <property type="term" value="C:chloroplast"/>
    <property type="evidence" value="ECO:0007669"/>
    <property type="project" value="UniProtKB-SubCell"/>
</dbReference>
<gene>
    <name evidence="10" type="primary">Lhcr5</name>
</gene>
<dbReference type="Pfam" id="PF00504">
    <property type="entry name" value="Chloroa_b-bind"/>
    <property type="match status" value="1"/>
</dbReference>
<evidence type="ECO:0000256" key="6">
    <source>
        <dbReference type="ARBA" id="ARBA00022640"/>
    </source>
</evidence>
<feature type="signal peptide" evidence="9">
    <location>
        <begin position="1"/>
        <end position="18"/>
    </location>
</feature>
<dbReference type="SUPFAM" id="SSF103511">
    <property type="entry name" value="Chlorophyll a-b binding protein"/>
    <property type="match status" value="1"/>
</dbReference>
<evidence type="ECO:0007829" key="11">
    <source>
        <dbReference type="PDB" id="6LY5"/>
    </source>
</evidence>
<keyword evidence="8" id="KW-0148">Chlorophyll</keyword>
<dbReference type="GO" id="GO:0009765">
    <property type="term" value="P:photosynthesis, light harvesting"/>
    <property type="evidence" value="ECO:0007669"/>
    <property type="project" value="InterPro"/>
</dbReference>
<feature type="binding site" evidence="8">
    <location>
        <position position="180"/>
    </location>
    <ligand>
        <name>chlorophyll a</name>
        <dbReference type="ChEBI" id="CHEBI:58416"/>
        <label>1</label>
    </ligand>
</feature>
<feature type="binding site" evidence="8 11">
    <location>
        <position position="79"/>
    </location>
    <ligand>
        <name>chlorophyll a</name>
        <dbReference type="ChEBI" id="CHEBI:58416"/>
        <label>1</label>
    </ligand>
</feature>
<proteinExistence type="evidence at protein level"/>
<comment type="function">
    <text evidence="1">The light-harvesting complex (LHC) functions as a light receptor, it captures and delivers excitation energy to photosystems with which it is closely associated. Energy is transferred from the carotenoid and chlorophyll C (or B) to chlorophyll A and the photosynthetic reaction centers where it is used to synthesize ATP and reducing power.</text>
</comment>
<dbReference type="InterPro" id="IPR001344">
    <property type="entry name" value="Chloro_AB-bd_pln"/>
</dbReference>